<feature type="transmembrane region" description="Helical" evidence="1">
    <location>
        <begin position="282"/>
        <end position="305"/>
    </location>
</feature>
<dbReference type="KEGG" id="halg:HUG10_05950"/>
<feature type="transmembrane region" description="Helical" evidence="1">
    <location>
        <begin position="21"/>
        <end position="43"/>
    </location>
</feature>
<keyword evidence="1" id="KW-0472">Membrane</keyword>
<keyword evidence="1" id="KW-1133">Transmembrane helix</keyword>
<proteinExistence type="predicted"/>
<keyword evidence="3" id="KW-1185">Reference proteome</keyword>
<sequence>MRGRIGGSRLRTWVLLNASRWFVAALFSLSIFVVIVGASFLDLAPMRKVVRNQTALWWVFSPLISAVITGVTLVVTFTQLVLSQELGPLGDQRDRMNGAIEFRNDVESWLDVSPAPPDPSSFMEAVVDGIQDYARNLQTAADGCEDEPTREQVNDLAESLIEHAAAVGEGLEDATFGEFDVLYSALDFNYSWKIYEANRLRTKRADELDEDTTEAIDDIVEVLKFFGPAREHFKTLYFQWELINLSRVMLYAALPALVVTFLVQFYVSPHSFPGTYLGVDGLVWIVASGVTVALVPFFLLTSYVLRIATVAKRTLAIGPFILRDTDRSEDIDWE</sequence>
<evidence type="ECO:0000256" key="1">
    <source>
        <dbReference type="SAM" id="Phobius"/>
    </source>
</evidence>
<gene>
    <name evidence="2" type="ORF">HUG10_05950</name>
</gene>
<dbReference type="Pfam" id="PF25927">
    <property type="entry name" value="DUF7972"/>
    <property type="match status" value="1"/>
</dbReference>
<reference evidence="2 3" key="1">
    <citation type="submission" date="2020-07" db="EMBL/GenBank/DDBJ databases">
        <title>Gai3-2, isolated from salt lake.</title>
        <authorList>
            <person name="Cui H."/>
            <person name="Shi X."/>
        </authorList>
    </citation>
    <scope>NUCLEOTIDE SEQUENCE [LARGE SCALE GENOMIC DNA]</scope>
    <source>
        <strain evidence="2 3">Gai3-2</strain>
    </source>
</reference>
<dbReference type="InterPro" id="IPR058278">
    <property type="entry name" value="DUF7972"/>
</dbReference>
<dbReference type="Proteomes" id="UP000509750">
    <property type="component" value="Chromosome"/>
</dbReference>
<evidence type="ECO:0000313" key="2">
    <source>
        <dbReference type="EMBL" id="QLG29431.1"/>
    </source>
</evidence>
<name>A0A7D5GK30_9EURY</name>
<dbReference type="AlphaFoldDB" id="A0A7D5GK30"/>
<evidence type="ECO:0000313" key="3">
    <source>
        <dbReference type="Proteomes" id="UP000509750"/>
    </source>
</evidence>
<dbReference type="EMBL" id="CP058529">
    <property type="protein sequence ID" value="QLG29431.1"/>
    <property type="molecule type" value="Genomic_DNA"/>
</dbReference>
<accession>A0A7D5GK30</accession>
<feature type="transmembrane region" description="Helical" evidence="1">
    <location>
        <begin position="248"/>
        <end position="267"/>
    </location>
</feature>
<protein>
    <submittedName>
        <fullName evidence="2">Uncharacterized protein</fullName>
    </submittedName>
</protein>
<organism evidence="2 3">
    <name type="scientific">Halorarum halophilum</name>
    <dbReference type="NCBI Taxonomy" id="2743090"/>
    <lineage>
        <taxon>Archaea</taxon>
        <taxon>Methanobacteriati</taxon>
        <taxon>Methanobacteriota</taxon>
        <taxon>Stenosarchaea group</taxon>
        <taxon>Halobacteria</taxon>
        <taxon>Halobacteriales</taxon>
        <taxon>Haloferacaceae</taxon>
        <taxon>Halorarum</taxon>
    </lineage>
</organism>
<feature type="transmembrane region" description="Helical" evidence="1">
    <location>
        <begin position="55"/>
        <end position="82"/>
    </location>
</feature>
<keyword evidence="1" id="KW-0812">Transmembrane</keyword>